<sequence>MAQIISFQTLRMQRTVGLAWKHTLRSSRSTAAPPPYSAKTVAASPSLRNFLKYTFIAVITGSTVLISYGSY</sequence>
<dbReference type="Proteomes" id="UP001341840">
    <property type="component" value="Unassembled WGS sequence"/>
</dbReference>
<dbReference type="EMBL" id="JASCZI010121391">
    <property type="protein sequence ID" value="MED6161535.1"/>
    <property type="molecule type" value="Genomic_DNA"/>
</dbReference>
<keyword evidence="2" id="KW-1185">Reference proteome</keyword>
<proteinExistence type="predicted"/>
<gene>
    <name evidence="1" type="ORF">PIB30_061666</name>
</gene>
<evidence type="ECO:0000313" key="1">
    <source>
        <dbReference type="EMBL" id="MED6161535.1"/>
    </source>
</evidence>
<protein>
    <submittedName>
        <fullName evidence="1">Uncharacterized protein</fullName>
    </submittedName>
</protein>
<evidence type="ECO:0000313" key="2">
    <source>
        <dbReference type="Proteomes" id="UP001341840"/>
    </source>
</evidence>
<reference evidence="1 2" key="1">
    <citation type="journal article" date="2023" name="Plants (Basel)">
        <title>Bridging the Gap: Combining Genomics and Transcriptomics Approaches to Understand Stylosanthes scabra, an Orphan Legume from the Brazilian Caatinga.</title>
        <authorList>
            <person name="Ferreira-Neto J.R.C."/>
            <person name="da Silva M.D."/>
            <person name="Binneck E."/>
            <person name="de Melo N.F."/>
            <person name="da Silva R.H."/>
            <person name="de Melo A.L.T.M."/>
            <person name="Pandolfi V."/>
            <person name="Bustamante F.O."/>
            <person name="Brasileiro-Vidal A.C."/>
            <person name="Benko-Iseppon A.M."/>
        </authorList>
    </citation>
    <scope>NUCLEOTIDE SEQUENCE [LARGE SCALE GENOMIC DNA]</scope>
    <source>
        <tissue evidence="1">Leaves</tissue>
    </source>
</reference>
<feature type="non-terminal residue" evidence="1">
    <location>
        <position position="71"/>
    </location>
</feature>
<name>A0ABU6UJP6_9FABA</name>
<accession>A0ABU6UJP6</accession>
<organism evidence="1 2">
    <name type="scientific">Stylosanthes scabra</name>
    <dbReference type="NCBI Taxonomy" id="79078"/>
    <lineage>
        <taxon>Eukaryota</taxon>
        <taxon>Viridiplantae</taxon>
        <taxon>Streptophyta</taxon>
        <taxon>Embryophyta</taxon>
        <taxon>Tracheophyta</taxon>
        <taxon>Spermatophyta</taxon>
        <taxon>Magnoliopsida</taxon>
        <taxon>eudicotyledons</taxon>
        <taxon>Gunneridae</taxon>
        <taxon>Pentapetalae</taxon>
        <taxon>rosids</taxon>
        <taxon>fabids</taxon>
        <taxon>Fabales</taxon>
        <taxon>Fabaceae</taxon>
        <taxon>Papilionoideae</taxon>
        <taxon>50 kb inversion clade</taxon>
        <taxon>dalbergioids sensu lato</taxon>
        <taxon>Dalbergieae</taxon>
        <taxon>Pterocarpus clade</taxon>
        <taxon>Stylosanthes</taxon>
    </lineage>
</organism>
<comment type="caution">
    <text evidence="1">The sequence shown here is derived from an EMBL/GenBank/DDBJ whole genome shotgun (WGS) entry which is preliminary data.</text>
</comment>